<proteinExistence type="predicted"/>
<dbReference type="AlphaFoldDB" id="A0A975PN12"/>
<evidence type="ECO:0000313" key="2">
    <source>
        <dbReference type="Proteomes" id="UP000683291"/>
    </source>
</evidence>
<organism evidence="1 2">
    <name type="scientific">Sulfitobacter albidus</name>
    <dbReference type="NCBI Taxonomy" id="2829501"/>
    <lineage>
        <taxon>Bacteria</taxon>
        <taxon>Pseudomonadati</taxon>
        <taxon>Pseudomonadota</taxon>
        <taxon>Alphaproteobacteria</taxon>
        <taxon>Rhodobacterales</taxon>
        <taxon>Roseobacteraceae</taxon>
        <taxon>Sulfitobacter</taxon>
    </lineage>
</organism>
<dbReference type="RefSeq" id="WP_212705465.1">
    <property type="nucleotide sequence ID" value="NZ_CP073581.1"/>
</dbReference>
<name>A0A975PN12_9RHOB</name>
<gene>
    <name evidence="1" type="ORF">KDD17_04435</name>
</gene>
<reference evidence="1" key="1">
    <citation type="submission" date="2021-04" db="EMBL/GenBank/DDBJ databases">
        <title>Complete genome sequence for Sulfitobacter sp. strain JK7-1.</title>
        <authorList>
            <person name="Park S.-J."/>
        </authorList>
    </citation>
    <scope>NUCLEOTIDE SEQUENCE</scope>
    <source>
        <strain evidence="1">JK7-1</strain>
    </source>
</reference>
<sequence length="252" mass="27502">MRAEGFVLYPHDPSVARWAQAAGRVARRIARDPAWHGPDNLRHGGTWFVGVDALPNASDGAIDGVPLLGPWRGAVPDIPLHPAQLSIVYPGYPQQDAGESDANHRFRRDRMAAHVDGLLPIGPQRRRFAREFHAYILALPLTDVRAAATVVWPGSQRIMQTALQEAVGARPVAQVDLTDAYQAARREVFASIDPVRLLIGPGQSALLHRFLLHGTAPWENRIADKAGHGRMTAFLRPEMPGGGSDWLASDPV</sequence>
<protein>
    <submittedName>
        <fullName evidence="1">Uncharacterized protein</fullName>
    </submittedName>
</protein>
<accession>A0A975PN12</accession>
<dbReference type="EMBL" id="CP073581">
    <property type="protein sequence ID" value="QUJ77269.1"/>
    <property type="molecule type" value="Genomic_DNA"/>
</dbReference>
<keyword evidence="2" id="KW-1185">Reference proteome</keyword>
<dbReference type="SUPFAM" id="SSF51197">
    <property type="entry name" value="Clavaminate synthase-like"/>
    <property type="match status" value="1"/>
</dbReference>
<dbReference type="KEGG" id="sual:KDD17_04435"/>
<dbReference type="Proteomes" id="UP000683291">
    <property type="component" value="Chromosome 1"/>
</dbReference>
<evidence type="ECO:0000313" key="1">
    <source>
        <dbReference type="EMBL" id="QUJ77269.1"/>
    </source>
</evidence>